<reference evidence="3" key="1">
    <citation type="submission" date="2023-06" db="EMBL/GenBank/DDBJ databases">
        <title>Survivors Of The Sea: Transcriptome response of Skeletonema marinoi to long-term dormancy.</title>
        <authorList>
            <person name="Pinder M.I.M."/>
            <person name="Kourtchenko O."/>
            <person name="Robertson E.K."/>
            <person name="Larsson T."/>
            <person name="Maumus F."/>
            <person name="Osuna-Cruz C.M."/>
            <person name="Vancaester E."/>
            <person name="Stenow R."/>
            <person name="Vandepoele K."/>
            <person name="Ploug H."/>
            <person name="Bruchert V."/>
            <person name="Godhe A."/>
            <person name="Topel M."/>
        </authorList>
    </citation>
    <scope>NUCLEOTIDE SEQUENCE</scope>
    <source>
        <strain evidence="3">R05AC</strain>
    </source>
</reference>
<proteinExistence type="predicted"/>
<feature type="compositionally biased region" description="Polar residues" evidence="1">
    <location>
        <begin position="41"/>
        <end position="53"/>
    </location>
</feature>
<evidence type="ECO:0000313" key="3">
    <source>
        <dbReference type="EMBL" id="KAK1742649.1"/>
    </source>
</evidence>
<feature type="chain" id="PRO_5042206609" evidence="2">
    <location>
        <begin position="23"/>
        <end position="249"/>
    </location>
</feature>
<evidence type="ECO:0000256" key="2">
    <source>
        <dbReference type="SAM" id="SignalP"/>
    </source>
</evidence>
<dbReference type="AlphaFoldDB" id="A0AAD9DE17"/>
<protein>
    <submittedName>
        <fullName evidence="3">Uncharacterized protein</fullName>
    </submittedName>
</protein>
<dbReference type="Proteomes" id="UP001224775">
    <property type="component" value="Unassembled WGS sequence"/>
</dbReference>
<organism evidence="3 4">
    <name type="scientific">Skeletonema marinoi</name>
    <dbReference type="NCBI Taxonomy" id="267567"/>
    <lineage>
        <taxon>Eukaryota</taxon>
        <taxon>Sar</taxon>
        <taxon>Stramenopiles</taxon>
        <taxon>Ochrophyta</taxon>
        <taxon>Bacillariophyta</taxon>
        <taxon>Coscinodiscophyceae</taxon>
        <taxon>Thalassiosirophycidae</taxon>
        <taxon>Thalassiosirales</taxon>
        <taxon>Skeletonemataceae</taxon>
        <taxon>Skeletonema</taxon>
        <taxon>Skeletonema marinoi-dohrnii complex</taxon>
    </lineage>
</organism>
<gene>
    <name evidence="3" type="ORF">QTG54_006246</name>
</gene>
<keyword evidence="2" id="KW-0732">Signal</keyword>
<keyword evidence="4" id="KW-1185">Reference proteome</keyword>
<accession>A0AAD9DE17</accession>
<evidence type="ECO:0000256" key="1">
    <source>
        <dbReference type="SAM" id="MobiDB-lite"/>
    </source>
</evidence>
<comment type="caution">
    <text evidence="3">The sequence shown here is derived from an EMBL/GenBank/DDBJ whole genome shotgun (WGS) entry which is preliminary data.</text>
</comment>
<feature type="signal peptide" evidence="2">
    <location>
        <begin position="1"/>
        <end position="22"/>
    </location>
</feature>
<feature type="region of interest" description="Disordered" evidence="1">
    <location>
        <begin position="40"/>
        <end position="66"/>
    </location>
</feature>
<dbReference type="EMBL" id="JATAAI010000010">
    <property type="protein sequence ID" value="KAK1742649.1"/>
    <property type="molecule type" value="Genomic_DNA"/>
</dbReference>
<evidence type="ECO:0000313" key="4">
    <source>
        <dbReference type="Proteomes" id="UP001224775"/>
    </source>
</evidence>
<name>A0AAD9DE17_9STRA</name>
<sequence length="249" mass="26929">MVRQSTLINFCAALLCSGSATAAQNSSSRSNLRGRRVLAVSTPTTSDSLNNASDAAPRSDESPTKANKLADFASSVAAYSAAYKQAIEATETNDDNNNNNDDVVLLNEDFCSPTTLFTTTSNIQCVVTTYGRNGVVRLNNNSIVTTNILPPSSTLSTFTVTFSYHTTTMTHGDGFCLDFSTDDGNTWHDEECYDYGIDFENGFWYDDIGVEFDAEDVVGLVDSNSLSIRLIGRGDHDVLFDKVQVVASV</sequence>